<accession>A0AAV4SUW9</accession>
<feature type="binding site" evidence="1">
    <location>
        <position position="247"/>
    </location>
    <ligand>
        <name>Zn(2+)</name>
        <dbReference type="ChEBI" id="CHEBI:29105"/>
        <note>catalytic</note>
    </ligand>
</feature>
<comment type="caution">
    <text evidence="1">Lacks conserved residue(s) required for the propagation of feature annotation.</text>
</comment>
<dbReference type="AlphaFoldDB" id="A0AAV4SUW9"/>
<protein>
    <submittedName>
        <fullName evidence="3">A disintegrin and metalloproteinase with thrombospondin motifs 6</fullName>
    </submittedName>
</protein>
<evidence type="ECO:0000259" key="2">
    <source>
        <dbReference type="PROSITE" id="PS50215"/>
    </source>
</evidence>
<dbReference type="Pfam" id="PF01421">
    <property type="entry name" value="Reprolysin"/>
    <property type="match status" value="1"/>
</dbReference>
<keyword evidence="3" id="KW-0378">Hydrolase</keyword>
<keyword evidence="1" id="KW-0479">Metal-binding</keyword>
<proteinExistence type="predicted"/>
<keyword evidence="4" id="KW-1185">Reference proteome</keyword>
<dbReference type="PANTHER" id="PTHR11905:SF249">
    <property type="entry name" value="SOL NARAE, ISOFORM C"/>
    <property type="match status" value="1"/>
</dbReference>
<organism evidence="3 4">
    <name type="scientific">Caerostris darwini</name>
    <dbReference type="NCBI Taxonomy" id="1538125"/>
    <lineage>
        <taxon>Eukaryota</taxon>
        <taxon>Metazoa</taxon>
        <taxon>Ecdysozoa</taxon>
        <taxon>Arthropoda</taxon>
        <taxon>Chelicerata</taxon>
        <taxon>Arachnida</taxon>
        <taxon>Araneae</taxon>
        <taxon>Araneomorphae</taxon>
        <taxon>Entelegynae</taxon>
        <taxon>Araneoidea</taxon>
        <taxon>Araneidae</taxon>
        <taxon>Caerostris</taxon>
    </lineage>
</organism>
<comment type="caution">
    <text evidence="3">The sequence shown here is derived from an EMBL/GenBank/DDBJ whole genome shotgun (WGS) entry which is preliminary data.</text>
</comment>
<feature type="active site" evidence="1">
    <location>
        <position position="248"/>
    </location>
</feature>
<keyword evidence="1" id="KW-0862">Zinc</keyword>
<dbReference type="Proteomes" id="UP001054837">
    <property type="component" value="Unassembled WGS sequence"/>
</dbReference>
<feature type="binding site" evidence="1">
    <location>
        <position position="257"/>
    </location>
    <ligand>
        <name>Zn(2+)</name>
        <dbReference type="ChEBI" id="CHEBI:29105"/>
        <note>catalytic</note>
    </ligand>
</feature>
<dbReference type="PROSITE" id="PS50215">
    <property type="entry name" value="ADAM_MEPRO"/>
    <property type="match status" value="1"/>
</dbReference>
<dbReference type="GO" id="GO:0046872">
    <property type="term" value="F:metal ion binding"/>
    <property type="evidence" value="ECO:0007669"/>
    <property type="project" value="UniProtKB-KW"/>
</dbReference>
<gene>
    <name evidence="3" type="primary">ADAMTS6</name>
    <name evidence="3" type="ORF">CDAR_234921</name>
</gene>
<dbReference type="GO" id="GO:0004222">
    <property type="term" value="F:metalloendopeptidase activity"/>
    <property type="evidence" value="ECO:0007669"/>
    <property type="project" value="InterPro"/>
</dbReference>
<evidence type="ECO:0000256" key="1">
    <source>
        <dbReference type="PROSITE-ProRule" id="PRU00276"/>
    </source>
</evidence>
<name>A0AAV4SUW9_9ARAC</name>
<keyword evidence="3" id="KW-0482">Metalloprotease</keyword>
<feature type="binding site" evidence="1">
    <location>
        <position position="251"/>
    </location>
    <ligand>
        <name>Zn(2+)</name>
        <dbReference type="ChEBI" id="CHEBI:29105"/>
        <note>catalytic</note>
    </ligand>
</feature>
<dbReference type="SUPFAM" id="SSF55486">
    <property type="entry name" value="Metalloproteases ('zincins'), catalytic domain"/>
    <property type="match status" value="1"/>
</dbReference>
<dbReference type="InterPro" id="IPR024079">
    <property type="entry name" value="MetalloPept_cat_dom_sf"/>
</dbReference>
<keyword evidence="3" id="KW-0645">Protease</keyword>
<evidence type="ECO:0000313" key="3">
    <source>
        <dbReference type="EMBL" id="GIY37849.1"/>
    </source>
</evidence>
<dbReference type="GO" id="GO:0006509">
    <property type="term" value="P:membrane protein ectodomain proteolysis"/>
    <property type="evidence" value="ECO:0007669"/>
    <property type="project" value="TreeGrafter"/>
</dbReference>
<dbReference type="InterPro" id="IPR001590">
    <property type="entry name" value="Peptidase_M12B"/>
</dbReference>
<dbReference type="EMBL" id="BPLQ01008512">
    <property type="protein sequence ID" value="GIY37849.1"/>
    <property type="molecule type" value="Genomic_DNA"/>
</dbReference>
<feature type="domain" description="Peptidase M12B" evidence="2">
    <location>
        <begin position="83"/>
        <end position="299"/>
    </location>
</feature>
<evidence type="ECO:0000313" key="4">
    <source>
        <dbReference type="Proteomes" id="UP001054837"/>
    </source>
</evidence>
<reference evidence="3 4" key="1">
    <citation type="submission" date="2021-06" db="EMBL/GenBank/DDBJ databases">
        <title>Caerostris darwini draft genome.</title>
        <authorList>
            <person name="Kono N."/>
            <person name="Arakawa K."/>
        </authorList>
    </citation>
    <scope>NUCLEOTIDE SEQUENCE [LARGE SCALE GENOMIC DNA]</scope>
</reference>
<dbReference type="PANTHER" id="PTHR11905">
    <property type="entry name" value="ADAM A DISINTEGRIN AND METALLOPROTEASE DOMAIN"/>
    <property type="match status" value="1"/>
</dbReference>
<dbReference type="Gene3D" id="3.40.390.10">
    <property type="entry name" value="Collagenase (Catalytic Domain)"/>
    <property type="match status" value="1"/>
</dbReference>
<sequence length="299" mass="34327">MIILPFFYQEETIDNLQIKPVPTGVRIFEDDFNRKFNASKISVPLAIKETMSNNLQFDVVNQESIQGKWTIVRKRNNRHVTTVFPEVLFIVDYSRFADFGYSERRVMRYYSEFLNSMDIRFQSLTNPRVKFSLSAVLVDKKRDMMPFLKRNRLRDDRNMIDVEKTLEDFSAYLYDNRQSLPSFDIAILITKFGLCLRPHWGRCEIKLAGLATGIGLACHSDSSKRKTYSIAAIQDIGGPMGVSIATHELGHLLGADHDGSGLNADCPVNSEYIMEPDLQTIPPLEWSHCSKKQLSKFLK</sequence>